<evidence type="ECO:0000256" key="1">
    <source>
        <dbReference type="SAM" id="MobiDB-lite"/>
    </source>
</evidence>
<reference evidence="2 3" key="1">
    <citation type="journal article" date="2019" name="Commun. Biol.">
        <title>The bagworm genome reveals a unique fibroin gene that provides high tensile strength.</title>
        <authorList>
            <person name="Kono N."/>
            <person name="Nakamura H."/>
            <person name="Ohtoshi R."/>
            <person name="Tomita M."/>
            <person name="Numata K."/>
            <person name="Arakawa K."/>
        </authorList>
    </citation>
    <scope>NUCLEOTIDE SEQUENCE [LARGE SCALE GENOMIC DNA]</scope>
</reference>
<dbReference type="EMBL" id="BGZK01000440">
    <property type="protein sequence ID" value="GBP43685.1"/>
    <property type="molecule type" value="Genomic_DNA"/>
</dbReference>
<keyword evidence="3" id="KW-1185">Reference proteome</keyword>
<protein>
    <submittedName>
        <fullName evidence="2">Uncharacterized protein</fullName>
    </submittedName>
</protein>
<proteinExistence type="predicted"/>
<organism evidence="2 3">
    <name type="scientific">Eumeta variegata</name>
    <name type="common">Bagworm moth</name>
    <name type="synonym">Eumeta japonica</name>
    <dbReference type="NCBI Taxonomy" id="151549"/>
    <lineage>
        <taxon>Eukaryota</taxon>
        <taxon>Metazoa</taxon>
        <taxon>Ecdysozoa</taxon>
        <taxon>Arthropoda</taxon>
        <taxon>Hexapoda</taxon>
        <taxon>Insecta</taxon>
        <taxon>Pterygota</taxon>
        <taxon>Neoptera</taxon>
        <taxon>Endopterygota</taxon>
        <taxon>Lepidoptera</taxon>
        <taxon>Glossata</taxon>
        <taxon>Ditrysia</taxon>
        <taxon>Tineoidea</taxon>
        <taxon>Psychidae</taxon>
        <taxon>Oiketicinae</taxon>
        <taxon>Eumeta</taxon>
    </lineage>
</organism>
<name>A0A4C1W0V1_EUMVA</name>
<dbReference type="Proteomes" id="UP000299102">
    <property type="component" value="Unassembled WGS sequence"/>
</dbReference>
<comment type="caution">
    <text evidence="2">The sequence shown here is derived from an EMBL/GenBank/DDBJ whole genome shotgun (WGS) entry which is preliminary data.</text>
</comment>
<accession>A0A4C1W0V1</accession>
<evidence type="ECO:0000313" key="3">
    <source>
        <dbReference type="Proteomes" id="UP000299102"/>
    </source>
</evidence>
<feature type="region of interest" description="Disordered" evidence="1">
    <location>
        <begin position="56"/>
        <end position="76"/>
    </location>
</feature>
<dbReference type="AlphaFoldDB" id="A0A4C1W0V1"/>
<sequence>MKLRYGRISSVGHSHTLHVVSRAKGKHEGVRAKEKSAKLIKISTFKRMWANEGRTDIGHISSGAGLTASGSKTGSSKISRGAALFHALEFHRPQNVELLLQ</sequence>
<gene>
    <name evidence="2" type="ORF">EVAR_30519_1</name>
</gene>
<evidence type="ECO:0000313" key="2">
    <source>
        <dbReference type="EMBL" id="GBP43685.1"/>
    </source>
</evidence>